<dbReference type="eggNOG" id="COG0614">
    <property type="taxonomic scope" value="Bacteria"/>
</dbReference>
<feature type="chain" id="PRO_5003862667" evidence="2">
    <location>
        <begin position="23"/>
        <end position="313"/>
    </location>
</feature>
<dbReference type="GO" id="GO:0071281">
    <property type="term" value="P:cellular response to iron ion"/>
    <property type="evidence" value="ECO:0007669"/>
    <property type="project" value="TreeGrafter"/>
</dbReference>
<dbReference type="PATRIC" id="fig|1231377.3.peg.194"/>
<comment type="caution">
    <text evidence="4">The sequence shown here is derived from an EMBL/GenBank/DDBJ whole genome shotgun (WGS) entry which is preliminary data.</text>
</comment>
<dbReference type="PROSITE" id="PS50983">
    <property type="entry name" value="FE_B12_PBP"/>
    <property type="match status" value="1"/>
</dbReference>
<sequence length="313" mass="34588">MKNKIFKSITLLILALSLSACAKNTRDIKEATTAEITVTTPQGEKITIPKDVSRVVSLSPAVTQVIDELGQKKKLIAVDSQSPKYVKGLDKLDQTDIMSLDLEKILALKPELLFVTDLTMFQSSDAIKKIQEKGTKVIVLPSEKSLAEIESNIKLVATSLDQKASGEKIVSQMEKEIADIKKQAESITNRKSVLFQIAASPEIYSMGKETFINEMIEDIGATNVMAKETGSIKVSEEAAIMSNPDVILTNVNYIPHPVDDILQMKSWAEVKAVKNKDVYAIDNERSSLPNHHVVQAMKEMAKVVYPDVFKNIK</sequence>
<dbReference type="RefSeq" id="WP_004259363.1">
    <property type="nucleotide sequence ID" value="NZ_AMQS01000002.1"/>
</dbReference>
<evidence type="ECO:0000259" key="3">
    <source>
        <dbReference type="PROSITE" id="PS50983"/>
    </source>
</evidence>
<dbReference type="PROSITE" id="PS51257">
    <property type="entry name" value="PROKAR_LIPOPROTEIN"/>
    <property type="match status" value="1"/>
</dbReference>
<dbReference type="InterPro" id="IPR002491">
    <property type="entry name" value="ABC_transptr_periplasmic_BD"/>
</dbReference>
<evidence type="ECO:0000256" key="1">
    <source>
        <dbReference type="ARBA" id="ARBA00008814"/>
    </source>
</evidence>
<keyword evidence="2" id="KW-0732">Signal</keyword>
<dbReference type="AlphaFoldDB" id="K2NXJ6"/>
<dbReference type="SUPFAM" id="SSF53807">
    <property type="entry name" value="Helical backbone' metal receptor"/>
    <property type="match status" value="1"/>
</dbReference>
<evidence type="ECO:0000313" key="5">
    <source>
        <dbReference type="Proteomes" id="UP000006787"/>
    </source>
</evidence>
<feature type="domain" description="Fe/B12 periplasmic-binding" evidence="3">
    <location>
        <begin position="54"/>
        <end position="308"/>
    </location>
</feature>
<gene>
    <name evidence="4" type="ORF">C426_0195</name>
</gene>
<accession>K2NXJ6</accession>
<dbReference type="Gene3D" id="3.40.50.1980">
    <property type="entry name" value="Nitrogenase molybdenum iron protein domain"/>
    <property type="match status" value="2"/>
</dbReference>
<dbReference type="Pfam" id="PF01497">
    <property type="entry name" value="Peripla_BP_2"/>
    <property type="match status" value="1"/>
</dbReference>
<organism evidence="4 5">
    <name type="scientific">Lactococcus garvieae DCC43</name>
    <dbReference type="NCBI Taxonomy" id="1231377"/>
    <lineage>
        <taxon>Bacteria</taxon>
        <taxon>Bacillati</taxon>
        <taxon>Bacillota</taxon>
        <taxon>Bacilli</taxon>
        <taxon>Lactobacillales</taxon>
        <taxon>Streptococcaceae</taxon>
        <taxon>Lactococcus</taxon>
    </lineage>
</organism>
<dbReference type="EMBL" id="AMQS01000002">
    <property type="protein sequence ID" value="EKF52313.1"/>
    <property type="molecule type" value="Genomic_DNA"/>
</dbReference>
<feature type="signal peptide" evidence="2">
    <location>
        <begin position="1"/>
        <end position="22"/>
    </location>
</feature>
<dbReference type="PANTHER" id="PTHR30535:SF34">
    <property type="entry name" value="MOLYBDATE-BINDING PROTEIN MOLA"/>
    <property type="match status" value="1"/>
</dbReference>
<reference evidence="4 5" key="1">
    <citation type="journal article" date="2012" name="J. Bacteriol.">
        <title>Genome Sequence of the Bacteriocin-Producing Strain Lactococcus garvieae DCC43.</title>
        <authorList>
            <person name="Gabrielsen C."/>
            <person name="Brede D.A."/>
            <person name="Hernandez P.E."/>
            <person name="Nes I.F."/>
            <person name="Diep D.B."/>
        </authorList>
    </citation>
    <scope>NUCLEOTIDE SEQUENCE [LARGE SCALE GENOMIC DNA]</scope>
    <source>
        <strain evidence="4 5">DCC43</strain>
    </source>
</reference>
<protein>
    <submittedName>
        <fullName evidence="4">Vitamin B12 ABC transporter, B12-binding component BtuF</fullName>
    </submittedName>
</protein>
<evidence type="ECO:0000313" key="4">
    <source>
        <dbReference type="EMBL" id="EKF52313.1"/>
    </source>
</evidence>
<name>K2NXJ6_9LACT</name>
<proteinExistence type="inferred from homology"/>
<evidence type="ECO:0000256" key="2">
    <source>
        <dbReference type="SAM" id="SignalP"/>
    </source>
</evidence>
<comment type="similarity">
    <text evidence="1">Belongs to the bacterial solute-binding protein 8 family.</text>
</comment>
<dbReference type="Proteomes" id="UP000006787">
    <property type="component" value="Unassembled WGS sequence"/>
</dbReference>
<dbReference type="InterPro" id="IPR050902">
    <property type="entry name" value="ABC_Transporter_SBP"/>
</dbReference>
<dbReference type="PANTHER" id="PTHR30535">
    <property type="entry name" value="VITAMIN B12-BINDING PROTEIN"/>
    <property type="match status" value="1"/>
</dbReference>